<reference evidence="3" key="1">
    <citation type="submission" date="2021-06" db="EMBL/GenBank/DDBJ databases">
        <title>Halomicroarcula sp. F24A a new haloarchaeum isolated from saline soil.</title>
        <authorList>
            <person name="Duran-Viseras A."/>
            <person name="Sanchez-Porro C."/>
            <person name="Ventosa A."/>
        </authorList>
    </citation>
    <scope>NUCLEOTIDE SEQUENCE</scope>
    <source>
        <strain evidence="3">F24A</strain>
    </source>
</reference>
<proteinExistence type="predicted"/>
<evidence type="ECO:0000313" key="3">
    <source>
        <dbReference type="EMBL" id="MBX0302920.1"/>
    </source>
</evidence>
<comment type="caution">
    <text evidence="3">The sequence shown here is derived from an EMBL/GenBank/DDBJ whole genome shotgun (WGS) entry which is preliminary data.</text>
</comment>
<dbReference type="InterPro" id="IPR027268">
    <property type="entry name" value="Peptidase_M4/M1_CTD_sf"/>
</dbReference>
<dbReference type="Proteomes" id="UP000783863">
    <property type="component" value="Unassembled WGS sequence"/>
</dbReference>
<feature type="region of interest" description="Disordered" evidence="1">
    <location>
        <begin position="395"/>
        <end position="447"/>
    </location>
</feature>
<dbReference type="AlphaFoldDB" id="A0A8J8CC04"/>
<feature type="compositionally biased region" description="Low complexity" evidence="1">
    <location>
        <begin position="413"/>
        <end position="435"/>
    </location>
</feature>
<protein>
    <submittedName>
        <fullName evidence="3">Uncharacterized protein</fullName>
    </submittedName>
</protein>
<keyword evidence="2" id="KW-0472">Membrane</keyword>
<dbReference type="RefSeq" id="WP_220587148.1">
    <property type="nucleotide sequence ID" value="NZ_RKLQ01000001.1"/>
</dbReference>
<evidence type="ECO:0000313" key="4">
    <source>
        <dbReference type="Proteomes" id="UP000783863"/>
    </source>
</evidence>
<dbReference type="SUPFAM" id="SSF55486">
    <property type="entry name" value="Metalloproteases ('zincins'), catalytic domain"/>
    <property type="match status" value="1"/>
</dbReference>
<dbReference type="EMBL" id="RKLQ01000001">
    <property type="protein sequence ID" value="MBX0302920.1"/>
    <property type="molecule type" value="Genomic_DNA"/>
</dbReference>
<organism evidence="3 4">
    <name type="scientific">Haloarcula salinisoli</name>
    <dbReference type="NCBI Taxonomy" id="2487746"/>
    <lineage>
        <taxon>Archaea</taxon>
        <taxon>Methanobacteriati</taxon>
        <taxon>Methanobacteriota</taxon>
        <taxon>Stenosarchaea group</taxon>
        <taxon>Halobacteria</taxon>
        <taxon>Halobacteriales</taxon>
        <taxon>Haloarculaceae</taxon>
        <taxon>Haloarcula</taxon>
    </lineage>
</organism>
<accession>A0A8J8CC04</accession>
<dbReference type="Gene3D" id="1.10.390.10">
    <property type="entry name" value="Neutral Protease Domain 2"/>
    <property type="match status" value="1"/>
</dbReference>
<gene>
    <name evidence="3" type="ORF">EGD98_04450</name>
</gene>
<keyword evidence="2" id="KW-0812">Transmembrane</keyword>
<evidence type="ECO:0000256" key="1">
    <source>
        <dbReference type="SAM" id="MobiDB-lite"/>
    </source>
</evidence>
<keyword evidence="2" id="KW-1133">Transmembrane helix</keyword>
<keyword evidence="4" id="KW-1185">Reference proteome</keyword>
<evidence type="ECO:0000256" key="2">
    <source>
        <dbReference type="SAM" id="Phobius"/>
    </source>
</evidence>
<feature type="transmembrane region" description="Helical" evidence="2">
    <location>
        <begin position="447"/>
        <end position="467"/>
    </location>
</feature>
<sequence>MNSQDEAPTATDPSTNATQVVEQVTIERVESNSSMVEATITYRIPANVTQLVFRIETAAVTVEDTHQFNQRGRQTYEWTGNGTIGNVTVRYPAGEGFYLDDRHLGAVDWTDEWALVLRPETRTRWAFEGSNPGLRYAFNATDGIAGEEFAYLGPHQVLTGADGQVRLVLPDSAQPITRPASIMSAVTYASRLELRDEERPSTLFVVPTTGAMWSPDGLAVGADARLSATMEASGRGNPWVHEYVHTQQRRRATTPATRWLDEGTAQYYGALVGLQRGNTDPDAFRQLLASGSRYSSVVLDDPQTWQRTTANYRKGALVVAELDIRIRNATGGNATFADVMRRWSASETFGSEDFTSAVEAVAGPEVRAQAVQYTETNATPPLRSPESYEALLGESLPERPGTNQSDSEPPGVSAGATETPTRTTAQASTARQTKSQSKRATNGDGPGFGPGVALLSVLLVAVGFRFIPTK</sequence>
<name>A0A8J8CC04_9EURY</name>